<dbReference type="Pfam" id="PF00248">
    <property type="entry name" value="Aldo_ket_red"/>
    <property type="match status" value="1"/>
</dbReference>
<protein>
    <submittedName>
        <fullName evidence="2">Aldo/keto reductase</fullName>
    </submittedName>
</protein>
<name>A0ABW4P6X7_9NOCA</name>
<dbReference type="SUPFAM" id="SSF51430">
    <property type="entry name" value="NAD(P)-linked oxidoreductase"/>
    <property type="match status" value="1"/>
</dbReference>
<comment type="caution">
    <text evidence="2">The sequence shown here is derived from an EMBL/GenBank/DDBJ whole genome shotgun (WGS) entry which is preliminary data.</text>
</comment>
<dbReference type="RefSeq" id="WP_378486267.1">
    <property type="nucleotide sequence ID" value="NZ_JBHUFB010000012.1"/>
</dbReference>
<organism evidence="2 3">
    <name type="scientific">Rhodococcus gannanensis</name>
    <dbReference type="NCBI Taxonomy" id="1960308"/>
    <lineage>
        <taxon>Bacteria</taxon>
        <taxon>Bacillati</taxon>
        <taxon>Actinomycetota</taxon>
        <taxon>Actinomycetes</taxon>
        <taxon>Mycobacteriales</taxon>
        <taxon>Nocardiaceae</taxon>
        <taxon>Rhodococcus</taxon>
    </lineage>
</organism>
<sequence>MKQRTVGRSGLRVSRLGLGTLSWGRDTDGDEAAAQLLGFVEAGGTLVDSSPFYGGGTAQRILAELLDDVVPRADLVISSTSGVHPGGVDCSRRGLLAQLDNTLRELGTDHLDLWQVATWDPLTPVDEVAATLAYAVDSGRVRYVGARGHLGWQLATAATSRSLGGAALTATQAEYSLLARGVEEEVIPAAQHHAIGMFAAVPLAGGVLTGKYRSGVPADSRGAADATGPSVEQYLGADAGLVVDAVITAADGLGASPLAVALAWVRDRPGVASAIVGARDYAQVTGVLAAEELELPAAIASALDDVSA</sequence>
<dbReference type="EMBL" id="JBHUFB010000012">
    <property type="protein sequence ID" value="MFD1813776.1"/>
    <property type="molecule type" value="Genomic_DNA"/>
</dbReference>
<dbReference type="InterPro" id="IPR050523">
    <property type="entry name" value="AKR_Detox_Biosynth"/>
</dbReference>
<reference evidence="3" key="1">
    <citation type="journal article" date="2019" name="Int. J. Syst. Evol. Microbiol.">
        <title>The Global Catalogue of Microorganisms (GCM) 10K type strain sequencing project: providing services to taxonomists for standard genome sequencing and annotation.</title>
        <authorList>
            <consortium name="The Broad Institute Genomics Platform"/>
            <consortium name="The Broad Institute Genome Sequencing Center for Infectious Disease"/>
            <person name="Wu L."/>
            <person name="Ma J."/>
        </authorList>
    </citation>
    <scope>NUCLEOTIDE SEQUENCE [LARGE SCALE GENOMIC DNA]</scope>
    <source>
        <strain evidence="3">DT72</strain>
    </source>
</reference>
<dbReference type="Proteomes" id="UP001597286">
    <property type="component" value="Unassembled WGS sequence"/>
</dbReference>
<dbReference type="Gene3D" id="3.20.20.100">
    <property type="entry name" value="NADP-dependent oxidoreductase domain"/>
    <property type="match status" value="1"/>
</dbReference>
<dbReference type="PANTHER" id="PTHR43364">
    <property type="entry name" value="NADH-SPECIFIC METHYLGLYOXAL REDUCTASE-RELATED"/>
    <property type="match status" value="1"/>
</dbReference>
<dbReference type="PANTHER" id="PTHR43364:SF18">
    <property type="entry name" value="OXIDOREDUCTASE"/>
    <property type="match status" value="1"/>
</dbReference>
<evidence type="ECO:0000313" key="3">
    <source>
        <dbReference type="Proteomes" id="UP001597286"/>
    </source>
</evidence>
<accession>A0ABW4P6X7</accession>
<proteinExistence type="predicted"/>
<dbReference type="InterPro" id="IPR023210">
    <property type="entry name" value="NADP_OxRdtase_dom"/>
</dbReference>
<gene>
    <name evidence="2" type="ORF">ACFSJG_16270</name>
</gene>
<evidence type="ECO:0000259" key="1">
    <source>
        <dbReference type="Pfam" id="PF00248"/>
    </source>
</evidence>
<evidence type="ECO:0000313" key="2">
    <source>
        <dbReference type="EMBL" id="MFD1813776.1"/>
    </source>
</evidence>
<keyword evidence="3" id="KW-1185">Reference proteome</keyword>
<feature type="domain" description="NADP-dependent oxidoreductase" evidence="1">
    <location>
        <begin position="15"/>
        <end position="306"/>
    </location>
</feature>
<dbReference type="InterPro" id="IPR036812">
    <property type="entry name" value="NAD(P)_OxRdtase_dom_sf"/>
</dbReference>